<name>A0A1T4UC11_9GAMM</name>
<feature type="transmembrane region" description="Helical" evidence="1">
    <location>
        <begin position="9"/>
        <end position="32"/>
    </location>
</feature>
<dbReference type="Proteomes" id="UP000190162">
    <property type="component" value="Unassembled WGS sequence"/>
</dbReference>
<evidence type="ECO:0000313" key="3">
    <source>
        <dbReference type="Proteomes" id="UP000190162"/>
    </source>
</evidence>
<keyword evidence="1" id="KW-1133">Transmembrane helix</keyword>
<accession>A0A1T4UC11</accession>
<proteinExistence type="predicted"/>
<keyword evidence="1" id="KW-0812">Transmembrane</keyword>
<reference evidence="3" key="1">
    <citation type="submission" date="2017-02" db="EMBL/GenBank/DDBJ databases">
        <authorList>
            <person name="Varghese N."/>
            <person name="Submissions S."/>
        </authorList>
    </citation>
    <scope>NUCLEOTIDE SEQUENCE [LARGE SCALE GENOMIC DNA]</scope>
    <source>
        <strain evidence="3">DSM 22720</strain>
    </source>
</reference>
<protein>
    <submittedName>
        <fullName evidence="2">Uncharacterized protein</fullName>
    </submittedName>
</protein>
<dbReference type="EMBL" id="FUXU01000010">
    <property type="protein sequence ID" value="SKA49991.1"/>
    <property type="molecule type" value="Genomic_DNA"/>
</dbReference>
<feature type="transmembrane region" description="Helical" evidence="1">
    <location>
        <begin position="44"/>
        <end position="66"/>
    </location>
</feature>
<keyword evidence="3" id="KW-1185">Reference proteome</keyword>
<keyword evidence="1" id="KW-0472">Membrane</keyword>
<gene>
    <name evidence="2" type="ORF">SAMN02745132_01289</name>
</gene>
<feature type="transmembrane region" description="Helical" evidence="1">
    <location>
        <begin position="78"/>
        <end position="96"/>
    </location>
</feature>
<evidence type="ECO:0000256" key="1">
    <source>
        <dbReference type="SAM" id="Phobius"/>
    </source>
</evidence>
<dbReference type="AlphaFoldDB" id="A0A1T4UC11"/>
<organism evidence="2 3">
    <name type="scientific">Enterovibrio nigricans DSM 22720</name>
    <dbReference type="NCBI Taxonomy" id="1121868"/>
    <lineage>
        <taxon>Bacteria</taxon>
        <taxon>Pseudomonadati</taxon>
        <taxon>Pseudomonadota</taxon>
        <taxon>Gammaproteobacteria</taxon>
        <taxon>Vibrionales</taxon>
        <taxon>Vibrionaceae</taxon>
        <taxon>Enterovibrio</taxon>
    </lineage>
</organism>
<sequence length="108" mass="12537">MEIKKEKILYYSLVAFFITLTLTLTLTLTILTPTLSLPETTNRFIYTIYGVSLFSLTLFLWVLPLFIIVIEKEINDRALLFFVSLLFPIVGAFLLYKSIANNRRKPQI</sequence>
<evidence type="ECO:0000313" key="2">
    <source>
        <dbReference type="EMBL" id="SKA49991.1"/>
    </source>
</evidence>